<dbReference type="Proteomes" id="UP001338125">
    <property type="component" value="Unassembled WGS sequence"/>
</dbReference>
<evidence type="ECO:0000256" key="3">
    <source>
        <dbReference type="ARBA" id="ARBA00022729"/>
    </source>
</evidence>
<dbReference type="EMBL" id="JAVFKD010000012">
    <property type="protein sequence ID" value="KAK5992958.1"/>
    <property type="molecule type" value="Genomic_DNA"/>
</dbReference>
<gene>
    <name evidence="9" type="ORF">PT974_06383</name>
</gene>
<dbReference type="InterPro" id="IPR001969">
    <property type="entry name" value="Aspartic_peptidase_AS"/>
</dbReference>
<keyword evidence="7" id="KW-0812">Transmembrane</keyword>
<dbReference type="PROSITE" id="PS51767">
    <property type="entry name" value="PEPTIDASE_A1"/>
    <property type="match status" value="1"/>
</dbReference>
<feature type="domain" description="Peptidase A1" evidence="8">
    <location>
        <begin position="57"/>
        <end position="399"/>
    </location>
</feature>
<organism evidence="9 10">
    <name type="scientific">Cladobotryum mycophilum</name>
    <dbReference type="NCBI Taxonomy" id="491253"/>
    <lineage>
        <taxon>Eukaryota</taxon>
        <taxon>Fungi</taxon>
        <taxon>Dikarya</taxon>
        <taxon>Ascomycota</taxon>
        <taxon>Pezizomycotina</taxon>
        <taxon>Sordariomycetes</taxon>
        <taxon>Hypocreomycetidae</taxon>
        <taxon>Hypocreales</taxon>
        <taxon>Hypocreaceae</taxon>
        <taxon>Cladobotryum</taxon>
    </lineage>
</organism>
<accession>A0ABR0SLG4</accession>
<dbReference type="InterPro" id="IPR001461">
    <property type="entry name" value="Aspartic_peptidase_A1"/>
</dbReference>
<dbReference type="PROSITE" id="PS00141">
    <property type="entry name" value="ASP_PROTEASE"/>
    <property type="match status" value="1"/>
</dbReference>
<dbReference type="PANTHER" id="PTHR47966:SF65">
    <property type="entry name" value="ASPARTIC-TYPE ENDOPEPTIDASE"/>
    <property type="match status" value="1"/>
</dbReference>
<comment type="similarity">
    <text evidence="1 6">Belongs to the peptidase A1 family.</text>
</comment>
<dbReference type="InterPro" id="IPR033876">
    <property type="entry name" value="SAP-like"/>
</dbReference>
<keyword evidence="2 6" id="KW-0645">Protease</keyword>
<proteinExistence type="inferred from homology"/>
<evidence type="ECO:0000256" key="1">
    <source>
        <dbReference type="ARBA" id="ARBA00007447"/>
    </source>
</evidence>
<keyword evidence="5 6" id="KW-0378">Hydrolase</keyword>
<evidence type="ECO:0000256" key="6">
    <source>
        <dbReference type="RuleBase" id="RU000454"/>
    </source>
</evidence>
<dbReference type="Pfam" id="PF00026">
    <property type="entry name" value="Asp"/>
    <property type="match status" value="1"/>
</dbReference>
<evidence type="ECO:0000256" key="4">
    <source>
        <dbReference type="ARBA" id="ARBA00022750"/>
    </source>
</evidence>
<name>A0ABR0SLG4_9HYPO</name>
<dbReference type="Gene3D" id="2.40.70.10">
    <property type="entry name" value="Acid Proteases"/>
    <property type="match status" value="2"/>
</dbReference>
<dbReference type="SUPFAM" id="SSF50630">
    <property type="entry name" value="Acid proteases"/>
    <property type="match status" value="1"/>
</dbReference>
<keyword evidence="7" id="KW-0472">Membrane</keyword>
<reference evidence="9 10" key="1">
    <citation type="submission" date="2024-01" db="EMBL/GenBank/DDBJ databases">
        <title>Complete genome of Cladobotryum mycophilum ATHUM6906.</title>
        <authorList>
            <person name="Christinaki A.C."/>
            <person name="Myridakis A.I."/>
            <person name="Kouvelis V.N."/>
        </authorList>
    </citation>
    <scope>NUCLEOTIDE SEQUENCE [LARGE SCALE GENOMIC DNA]</scope>
    <source>
        <strain evidence="9 10">ATHUM6906</strain>
    </source>
</reference>
<keyword evidence="7" id="KW-1133">Transmembrane helix</keyword>
<feature type="transmembrane region" description="Helical" evidence="7">
    <location>
        <begin position="479"/>
        <end position="499"/>
    </location>
</feature>
<evidence type="ECO:0000256" key="2">
    <source>
        <dbReference type="ARBA" id="ARBA00022670"/>
    </source>
</evidence>
<dbReference type="InterPro" id="IPR033121">
    <property type="entry name" value="PEPTIDASE_A1"/>
</dbReference>
<keyword evidence="4 6" id="KW-0064">Aspartyl protease</keyword>
<dbReference type="PRINTS" id="PR00792">
    <property type="entry name" value="PEPSIN"/>
</dbReference>
<comment type="caution">
    <text evidence="9">The sequence shown here is derived from an EMBL/GenBank/DDBJ whole genome shotgun (WGS) entry which is preliminary data.</text>
</comment>
<dbReference type="PANTHER" id="PTHR47966">
    <property type="entry name" value="BETA-SITE APP-CLEAVING ENZYME, ISOFORM A-RELATED"/>
    <property type="match status" value="1"/>
</dbReference>
<dbReference type="CDD" id="cd05474">
    <property type="entry name" value="SAP_like"/>
    <property type="match status" value="1"/>
</dbReference>
<dbReference type="InterPro" id="IPR021109">
    <property type="entry name" value="Peptidase_aspartic_dom_sf"/>
</dbReference>
<sequence length="502" mass="53066">MKARSLAAAGVVLASTAHSQVVQFDIEKRQLPNPNLNRRATNAFDTPILNNQQQGGYFVNVQVGSPGQQLTLQLDTGSSDVWVPYTGASICAQKTSQNPGCTLGSFDPDKSDTFEDLGKGSFSIKYVDNSYSKGDYFQDVFQIGGATVKNLTMGLGLSTTIPNGLIGVGYTTNEASIATTGDTYPNLPVAMQQNGLIKTVAYSLWLNDLDASKGSILFGGIDTEKYVGGLTKLNLVSESSRKTVSEFAVQMYSLEAISPSGSDLFTSEEDTLVAVLDSGTTLTYLPQDWAEQAWQEVGAVYDARSQLPLLPCSFANSRGHFSFGFGGPNGPRINVTMDELVLDVTNGQQPKFDIGPFKGQTICEFGILNQSAPPYLLGDTFLRSAYVVYDLVNNQVGIAATDFNATKSNIVPFPSNGAPIPSATEPSGPTDTALPTAAKKTNLAAASGFQEVIKGSGNKGNGSNNDNAAGSLTVFSCSGMAVVGMTMLYALMGGAFYGLRLV</sequence>
<keyword evidence="3" id="KW-0732">Signal</keyword>
<evidence type="ECO:0000256" key="5">
    <source>
        <dbReference type="ARBA" id="ARBA00022801"/>
    </source>
</evidence>
<protein>
    <submittedName>
        <fullName evidence="9">Aspartic-type endopeptidase opsB</fullName>
    </submittedName>
</protein>
<evidence type="ECO:0000256" key="7">
    <source>
        <dbReference type="SAM" id="Phobius"/>
    </source>
</evidence>
<evidence type="ECO:0000259" key="8">
    <source>
        <dbReference type="PROSITE" id="PS51767"/>
    </source>
</evidence>
<keyword evidence="10" id="KW-1185">Reference proteome</keyword>
<evidence type="ECO:0000313" key="9">
    <source>
        <dbReference type="EMBL" id="KAK5992958.1"/>
    </source>
</evidence>
<evidence type="ECO:0000313" key="10">
    <source>
        <dbReference type="Proteomes" id="UP001338125"/>
    </source>
</evidence>